<feature type="domain" description="DNA helicase Pif1-like 2B" evidence="1">
    <location>
        <begin position="15"/>
        <end position="57"/>
    </location>
</feature>
<proteinExistence type="predicted"/>
<dbReference type="AlphaFoldDB" id="A0A2C9W712"/>
<dbReference type="EMBL" id="CM004389">
    <property type="protein sequence ID" value="OAY54213.1"/>
    <property type="molecule type" value="Genomic_DNA"/>
</dbReference>
<gene>
    <name evidence="2" type="ORF">MANES_03G057300</name>
</gene>
<evidence type="ECO:0000313" key="2">
    <source>
        <dbReference type="EMBL" id="OAY54213.1"/>
    </source>
</evidence>
<name>A0A2C9W712_MANES</name>
<evidence type="ECO:0000259" key="1">
    <source>
        <dbReference type="Pfam" id="PF21530"/>
    </source>
</evidence>
<reference evidence="2" key="1">
    <citation type="submission" date="2016-02" db="EMBL/GenBank/DDBJ databases">
        <title>WGS assembly of Manihot esculenta.</title>
        <authorList>
            <person name="Bredeson J.V."/>
            <person name="Prochnik S.E."/>
            <person name="Lyons J.B."/>
            <person name="Schmutz J."/>
            <person name="Grimwood J."/>
            <person name="Vrebalov J."/>
            <person name="Bart R.S."/>
            <person name="Amuge T."/>
            <person name="Ferguson M.E."/>
            <person name="Green R."/>
            <person name="Putnam N."/>
            <person name="Stites J."/>
            <person name="Rounsley S."/>
            <person name="Rokhsar D.S."/>
        </authorList>
    </citation>
    <scope>NUCLEOTIDE SEQUENCE [LARGE SCALE GENOMIC DNA]</scope>
    <source>
        <tissue evidence="2">Leaf</tissue>
    </source>
</reference>
<accession>A0A2C9W712</accession>
<dbReference type="PANTHER" id="PTHR10492:SF94">
    <property type="entry name" value="ATP-DEPENDENT DNA HELICASE"/>
    <property type="match status" value="1"/>
</dbReference>
<dbReference type="PANTHER" id="PTHR10492">
    <property type="match status" value="1"/>
</dbReference>
<organism evidence="2">
    <name type="scientific">Manihot esculenta</name>
    <name type="common">Cassava</name>
    <name type="synonym">Jatropha manihot</name>
    <dbReference type="NCBI Taxonomy" id="3983"/>
    <lineage>
        <taxon>Eukaryota</taxon>
        <taxon>Viridiplantae</taxon>
        <taxon>Streptophyta</taxon>
        <taxon>Embryophyta</taxon>
        <taxon>Tracheophyta</taxon>
        <taxon>Spermatophyta</taxon>
        <taxon>Magnoliopsida</taxon>
        <taxon>eudicotyledons</taxon>
        <taxon>Gunneridae</taxon>
        <taxon>Pentapetalae</taxon>
        <taxon>rosids</taxon>
        <taxon>fabids</taxon>
        <taxon>Malpighiales</taxon>
        <taxon>Euphorbiaceae</taxon>
        <taxon>Crotonoideae</taxon>
        <taxon>Manihoteae</taxon>
        <taxon>Manihot</taxon>
    </lineage>
</organism>
<sequence length="125" mass="14248">MAPPRDKSCLEPVREFLNTLLSNALPPHKLKLKVNCPIILLRNLDSSNGLCNRIRMMCRSFGENIIHAEITVGQHIGKQVLFTRISLSPAENEGYPFHFKRKQFLVLLCFAMIINKGSTDENRDL</sequence>
<protein>
    <recommendedName>
        <fullName evidence="1">DNA helicase Pif1-like 2B domain-containing protein</fullName>
    </recommendedName>
</protein>
<dbReference type="Pfam" id="PF21530">
    <property type="entry name" value="Pif1_2B_dom"/>
    <property type="match status" value="1"/>
</dbReference>
<dbReference type="STRING" id="3983.A0A2C9W712"/>
<dbReference type="InterPro" id="IPR049163">
    <property type="entry name" value="Pif1-like_2B_dom"/>
</dbReference>